<dbReference type="Pfam" id="PF11604">
    <property type="entry name" value="CusF_Ec"/>
    <property type="match status" value="1"/>
</dbReference>
<dbReference type="Proteomes" id="UP000184000">
    <property type="component" value="Unassembled WGS sequence"/>
</dbReference>
<dbReference type="GeneID" id="98636985"/>
<name>A0A1M5QIA6_9GAMM</name>
<feature type="chain" id="PRO_5009913199" evidence="1">
    <location>
        <begin position="21"/>
        <end position="119"/>
    </location>
</feature>
<accession>A0A1M5QIA6</accession>
<gene>
    <name evidence="2" type="ORF">SAMN02744645_2637</name>
</gene>
<dbReference type="Gene3D" id="2.40.50.320">
    <property type="entry name" value="Copper binding periplasmic protein CusF"/>
    <property type="match status" value="1"/>
</dbReference>
<sequence>MKAFYCVTLSLVLLAPAALAQDLLKPAAPSDSPDIDAGPATEMVSEPVMRATGTIEAIDRERGVVTIAHGPVPALKWPASTMEFQARREQLEGLAKGDAVQIGFQSEGDEAALVSIDKR</sequence>
<evidence type="ECO:0000313" key="2">
    <source>
        <dbReference type="EMBL" id="SHH13540.1"/>
    </source>
</evidence>
<evidence type="ECO:0000313" key="3">
    <source>
        <dbReference type="Proteomes" id="UP000184000"/>
    </source>
</evidence>
<dbReference type="EMBL" id="FQXA01000004">
    <property type="protein sequence ID" value="SHH13540.1"/>
    <property type="molecule type" value="Genomic_DNA"/>
</dbReference>
<feature type="signal peptide" evidence="1">
    <location>
        <begin position="1"/>
        <end position="20"/>
    </location>
</feature>
<evidence type="ECO:0000256" key="1">
    <source>
        <dbReference type="SAM" id="SignalP"/>
    </source>
</evidence>
<keyword evidence="1" id="KW-0732">Signal</keyword>
<dbReference type="InterPro" id="IPR021647">
    <property type="entry name" value="CusF_Ec"/>
</dbReference>
<dbReference type="AlphaFoldDB" id="A0A1M5QIA6"/>
<reference evidence="2 3" key="1">
    <citation type="submission" date="2016-11" db="EMBL/GenBank/DDBJ databases">
        <authorList>
            <person name="Jaros S."/>
            <person name="Januszkiewicz K."/>
            <person name="Wedrychowicz H."/>
        </authorList>
    </citation>
    <scope>NUCLEOTIDE SEQUENCE [LARGE SCALE GENOMIC DNA]</scope>
    <source>
        <strain evidence="2 3">DSM 18231</strain>
    </source>
</reference>
<proteinExistence type="predicted"/>
<protein>
    <submittedName>
        <fullName evidence="2">Cu(I)/Ag(I) efflux system protein CusF</fullName>
    </submittedName>
</protein>
<organism evidence="2 3">
    <name type="scientific">Stutzerimonas xanthomarina DSM 18231</name>
    <dbReference type="NCBI Taxonomy" id="1403346"/>
    <lineage>
        <taxon>Bacteria</taxon>
        <taxon>Pseudomonadati</taxon>
        <taxon>Pseudomonadota</taxon>
        <taxon>Gammaproteobacteria</taxon>
        <taxon>Pseudomonadales</taxon>
        <taxon>Pseudomonadaceae</taxon>
        <taxon>Stutzerimonas</taxon>
    </lineage>
</organism>
<dbReference type="RefSeq" id="WP_073301189.1">
    <property type="nucleotide sequence ID" value="NZ_FQXA01000004.1"/>
</dbReference>
<dbReference type="InterPro" id="IPR042230">
    <property type="entry name" value="CusF_sf"/>
</dbReference>